<evidence type="ECO:0000256" key="3">
    <source>
        <dbReference type="ARBA" id="ARBA00023163"/>
    </source>
</evidence>
<keyword evidence="3" id="KW-0804">Transcription</keyword>
<feature type="transmembrane region" description="Helical" evidence="4">
    <location>
        <begin position="222"/>
        <end position="244"/>
    </location>
</feature>
<dbReference type="Gene3D" id="1.10.10.60">
    <property type="entry name" value="Homeodomain-like"/>
    <property type="match status" value="1"/>
</dbReference>
<dbReference type="PRINTS" id="PR00032">
    <property type="entry name" value="HTHARAC"/>
</dbReference>
<organism evidence="6 7">
    <name type="scientific">Novosphingobium cyanobacteriorum</name>
    <dbReference type="NCBI Taxonomy" id="3024215"/>
    <lineage>
        <taxon>Bacteria</taxon>
        <taxon>Pseudomonadati</taxon>
        <taxon>Pseudomonadota</taxon>
        <taxon>Alphaproteobacteria</taxon>
        <taxon>Sphingomonadales</taxon>
        <taxon>Sphingomonadaceae</taxon>
        <taxon>Novosphingobium</taxon>
    </lineage>
</organism>
<keyword evidence="1" id="KW-0805">Transcription regulation</keyword>
<sequence length="399" mass="43130">MAELDLAPILLNAAGVGAGLLGIAAVALLSRPARLPGYSLALMALLAILVLDVASSIFDLGPWARALPQWGGTSYLLWPWIPVLLWAYVAELTATERQSLRKFGAHIAAACLGMALYLPTVLLPASDKLALADGTLRLVAPRHAIMALGLLGFILLWIGHILVAFRLIMRRLVAHRARMRDLLSDVEAVDLRWLNGFGMFISLGIAVVVADNLGAIFMGREVLSASAGALYEALIIAGLALFGLTQQAAVPAWATDIEKQAEQPPSEEPFPEATRYAKSSLSKADCEAILARLDKAMTSGEPWRDPFLNLKILAERITIKPYYVTQALNTVLQRNFYDYVNGWRARAAAQALIASNASVLSICEDVGFNSKSTFNAAFRKEMGTTPSAYRKAQQGATLE</sequence>
<evidence type="ECO:0000256" key="2">
    <source>
        <dbReference type="ARBA" id="ARBA00023125"/>
    </source>
</evidence>
<evidence type="ECO:0000256" key="1">
    <source>
        <dbReference type="ARBA" id="ARBA00023015"/>
    </source>
</evidence>
<feature type="transmembrane region" description="Helical" evidence="4">
    <location>
        <begin position="103"/>
        <end position="125"/>
    </location>
</feature>
<feature type="transmembrane region" description="Helical" evidence="4">
    <location>
        <begin position="189"/>
        <end position="210"/>
    </location>
</feature>
<comment type="caution">
    <text evidence="6">The sequence shown here is derived from an EMBL/GenBank/DDBJ whole genome shotgun (WGS) entry which is preliminary data.</text>
</comment>
<dbReference type="SMART" id="SM00342">
    <property type="entry name" value="HTH_ARAC"/>
    <property type="match status" value="1"/>
</dbReference>
<evidence type="ECO:0000313" key="7">
    <source>
        <dbReference type="Proteomes" id="UP001222770"/>
    </source>
</evidence>
<feature type="transmembrane region" description="Helical" evidence="4">
    <location>
        <begin position="40"/>
        <end position="58"/>
    </location>
</feature>
<dbReference type="InterPro" id="IPR020449">
    <property type="entry name" value="Tscrpt_reg_AraC-type_HTH"/>
</dbReference>
<feature type="transmembrane region" description="Helical" evidence="4">
    <location>
        <begin position="70"/>
        <end position="91"/>
    </location>
</feature>
<reference evidence="6 7" key="1">
    <citation type="submission" date="2023-03" db="EMBL/GenBank/DDBJ databases">
        <title>Novosphingobium cyanobacteriorum sp. nov., isolated from a eutrophic reservoir during the Microcystis bloom period.</title>
        <authorList>
            <person name="Kang M."/>
            <person name="Le V."/>
            <person name="Ko S.-R."/>
            <person name="Lee S.-A."/>
            <person name="Ahn C.-Y."/>
        </authorList>
    </citation>
    <scope>NUCLEOTIDE SEQUENCE [LARGE SCALE GENOMIC DNA]</scope>
    <source>
        <strain evidence="6 7">HBC54</strain>
    </source>
</reference>
<gene>
    <name evidence="6" type="ORF">POM99_18390</name>
</gene>
<keyword evidence="2" id="KW-0238">DNA-binding</keyword>
<dbReference type="EMBL" id="JAROCY010000022">
    <property type="protein sequence ID" value="MDF8335177.1"/>
    <property type="molecule type" value="Genomic_DNA"/>
</dbReference>
<feature type="transmembrane region" description="Helical" evidence="4">
    <location>
        <begin position="145"/>
        <end position="168"/>
    </location>
</feature>
<accession>A0ABT6CRI1</accession>
<evidence type="ECO:0000259" key="5">
    <source>
        <dbReference type="PROSITE" id="PS01124"/>
    </source>
</evidence>
<feature type="transmembrane region" description="Helical" evidence="4">
    <location>
        <begin position="6"/>
        <end position="28"/>
    </location>
</feature>
<keyword evidence="7" id="KW-1185">Reference proteome</keyword>
<dbReference type="InterPro" id="IPR009057">
    <property type="entry name" value="Homeodomain-like_sf"/>
</dbReference>
<keyword evidence="4" id="KW-0472">Membrane</keyword>
<evidence type="ECO:0000313" key="6">
    <source>
        <dbReference type="EMBL" id="MDF8335177.1"/>
    </source>
</evidence>
<dbReference type="Proteomes" id="UP001222770">
    <property type="component" value="Unassembled WGS sequence"/>
</dbReference>
<evidence type="ECO:0000256" key="4">
    <source>
        <dbReference type="SAM" id="Phobius"/>
    </source>
</evidence>
<proteinExistence type="predicted"/>
<keyword evidence="4" id="KW-1133">Transmembrane helix</keyword>
<dbReference type="SUPFAM" id="SSF46689">
    <property type="entry name" value="Homeodomain-like"/>
    <property type="match status" value="1"/>
</dbReference>
<name>A0ABT6CRI1_9SPHN</name>
<dbReference type="RefSeq" id="WP_277280059.1">
    <property type="nucleotide sequence ID" value="NZ_JAROCY010000022.1"/>
</dbReference>
<protein>
    <submittedName>
        <fullName evidence="6">Helix-turn-helix transcriptional regulator</fullName>
    </submittedName>
</protein>
<feature type="domain" description="HTH araC/xylS-type" evidence="5">
    <location>
        <begin position="287"/>
        <end position="392"/>
    </location>
</feature>
<dbReference type="InterPro" id="IPR018060">
    <property type="entry name" value="HTH_AraC"/>
</dbReference>
<dbReference type="PANTHER" id="PTHR43280:SF2">
    <property type="entry name" value="HTH-TYPE TRANSCRIPTIONAL REGULATOR EXSA"/>
    <property type="match status" value="1"/>
</dbReference>
<dbReference type="PROSITE" id="PS00041">
    <property type="entry name" value="HTH_ARAC_FAMILY_1"/>
    <property type="match status" value="1"/>
</dbReference>
<dbReference type="PANTHER" id="PTHR43280">
    <property type="entry name" value="ARAC-FAMILY TRANSCRIPTIONAL REGULATOR"/>
    <property type="match status" value="1"/>
</dbReference>
<keyword evidence="4" id="KW-0812">Transmembrane</keyword>
<dbReference type="InterPro" id="IPR018062">
    <property type="entry name" value="HTH_AraC-typ_CS"/>
</dbReference>
<dbReference type="Pfam" id="PF12833">
    <property type="entry name" value="HTH_18"/>
    <property type="match status" value="1"/>
</dbReference>
<dbReference type="PROSITE" id="PS01124">
    <property type="entry name" value="HTH_ARAC_FAMILY_2"/>
    <property type="match status" value="1"/>
</dbReference>